<keyword evidence="3" id="KW-1185">Reference proteome</keyword>
<dbReference type="Pfam" id="PF12702">
    <property type="entry name" value="Lipocalin_3"/>
    <property type="match status" value="1"/>
</dbReference>
<evidence type="ECO:0000259" key="1">
    <source>
        <dbReference type="Pfam" id="PF12702"/>
    </source>
</evidence>
<dbReference type="eggNOG" id="ENOG5032SZ2">
    <property type="taxonomic scope" value="Bacteria"/>
</dbReference>
<protein>
    <recommendedName>
        <fullName evidence="1">Lipocalin-like domain-containing protein</fullName>
    </recommendedName>
</protein>
<sequence>MKKIFVVVSAMMGLMTSCNQTVEKSVTGIVCDATMNGVTVVTVDNDTVFVSTLDAKDAGYTGNSFALNDTLTVDYKVMDGINVAESWQVKPVVAELIIGAWTKPISGMDGEDGFLLAADGKAASINSATLVYKTWKREGDKLIMDIESIGNGQTIASTDTMNVLKLDKDSLILDNGGMIMRYHRVRE</sequence>
<dbReference type="EMBL" id="AQHY01000009">
    <property type="protein sequence ID" value="EOA57064.1"/>
    <property type="molecule type" value="Genomic_DNA"/>
</dbReference>
<dbReference type="PROSITE" id="PS51257">
    <property type="entry name" value="PROKAR_LIPOPROTEIN"/>
    <property type="match status" value="1"/>
</dbReference>
<organism evidence="2 3">
    <name type="scientific">Phocaeicola massiliensis B84634 = Timone 84634 = DSM 17679 = JCM 13223</name>
    <dbReference type="NCBI Taxonomy" id="1121098"/>
    <lineage>
        <taxon>Bacteria</taxon>
        <taxon>Pseudomonadati</taxon>
        <taxon>Bacteroidota</taxon>
        <taxon>Bacteroidia</taxon>
        <taxon>Bacteroidales</taxon>
        <taxon>Bacteroidaceae</taxon>
        <taxon>Phocaeicola</taxon>
    </lineage>
</organism>
<evidence type="ECO:0000313" key="2">
    <source>
        <dbReference type="EMBL" id="EOA57064.1"/>
    </source>
</evidence>
<dbReference type="AlphaFoldDB" id="U6RKB4"/>
<dbReference type="PATRIC" id="fig|1121098.3.peg.890"/>
<evidence type="ECO:0000313" key="3">
    <source>
        <dbReference type="Proteomes" id="UP000017831"/>
    </source>
</evidence>
<comment type="caution">
    <text evidence="2">The sequence shown here is derived from an EMBL/GenBank/DDBJ whole genome shotgun (WGS) entry which is preliminary data.</text>
</comment>
<dbReference type="Gene3D" id="2.40.128.280">
    <property type="match status" value="1"/>
</dbReference>
<dbReference type="GeneID" id="60063082"/>
<feature type="domain" description="Lipocalin-like" evidence="1">
    <location>
        <begin position="95"/>
        <end position="184"/>
    </location>
</feature>
<proteinExistence type="predicted"/>
<gene>
    <name evidence="2" type="ORF">HMPREF1534_00876</name>
</gene>
<dbReference type="HOGENOM" id="CLU_120935_0_0_10"/>
<name>U6RKB4_9BACT</name>
<accession>U6RKB4</accession>
<dbReference type="InterPro" id="IPR024311">
    <property type="entry name" value="Lipocalin-like"/>
</dbReference>
<dbReference type="OrthoDB" id="199694at2"/>
<dbReference type="Proteomes" id="UP000017831">
    <property type="component" value="Unassembled WGS sequence"/>
</dbReference>
<reference evidence="2 3" key="1">
    <citation type="submission" date="2013-04" db="EMBL/GenBank/DDBJ databases">
        <title>The Genome Sequence of Bacteroides massiliensis DSM 17679.</title>
        <authorList>
            <consortium name="The Broad Institute Genomics Platform"/>
            <person name="Earl A."/>
            <person name="Ward D."/>
            <person name="Feldgarden M."/>
            <person name="Gevers D."/>
            <person name="Martens E."/>
            <person name="Fenner L."/>
            <person name="Roux V."/>
            <person name="Mallet M.N."/>
            <person name="Raoult D."/>
            <person name="Walker B."/>
            <person name="Young S."/>
            <person name="Zeng Q."/>
            <person name="Gargeya S."/>
            <person name="Fitzgerald M."/>
            <person name="Haas B."/>
            <person name="Abouelleil A."/>
            <person name="Allen A.W."/>
            <person name="Alvarado L."/>
            <person name="Arachchi H.M."/>
            <person name="Berlin A.M."/>
            <person name="Chapman S.B."/>
            <person name="Gainer-Dewar J."/>
            <person name="Goldberg J."/>
            <person name="Griggs A."/>
            <person name="Gujja S."/>
            <person name="Hansen M."/>
            <person name="Howarth C."/>
            <person name="Imamovic A."/>
            <person name="Ireland A."/>
            <person name="Larimer J."/>
            <person name="McCowan C."/>
            <person name="Murphy C."/>
            <person name="Pearson M."/>
            <person name="Poon T.W."/>
            <person name="Priest M."/>
            <person name="Roberts A."/>
            <person name="Saif S."/>
            <person name="Shea T."/>
            <person name="Sisk P."/>
            <person name="Sykes S."/>
            <person name="Wortman J."/>
            <person name="Nusbaum C."/>
            <person name="Birren B."/>
        </authorList>
    </citation>
    <scope>NUCLEOTIDE SEQUENCE [LARGE SCALE GENOMIC DNA]</scope>
    <source>
        <strain evidence="3">B84634 / Timone 84634 / DSM 17679 / JCM 13223</strain>
    </source>
</reference>
<dbReference type="RefSeq" id="WP_005937573.1">
    <property type="nucleotide sequence ID" value="NZ_KB890321.1"/>
</dbReference>